<dbReference type="GO" id="GO:0004598">
    <property type="term" value="F:peptidylamidoglycolate lyase activity"/>
    <property type="evidence" value="ECO:0007669"/>
    <property type="project" value="UniProtKB-EC"/>
</dbReference>
<keyword evidence="1 6" id="KW-0732">Signal</keyword>
<protein>
    <submittedName>
        <fullName evidence="7">PAM</fullName>
        <ecNumber evidence="7">1.14.17.3</ecNumber>
        <ecNumber evidence="7">4.3.2.5</ecNumber>
    </submittedName>
</protein>
<dbReference type="SUPFAM" id="SSF101898">
    <property type="entry name" value="NHL repeat"/>
    <property type="match status" value="1"/>
</dbReference>
<feature type="chain" id="PRO_5035898785" evidence="6">
    <location>
        <begin position="21"/>
        <end position="398"/>
    </location>
</feature>
<evidence type="ECO:0000256" key="5">
    <source>
        <dbReference type="SAM" id="MobiDB-lite"/>
    </source>
</evidence>
<dbReference type="Pfam" id="PF01436">
    <property type="entry name" value="NHL"/>
    <property type="match status" value="1"/>
</dbReference>
<dbReference type="EMBL" id="CAJPWZ010001126">
    <property type="protein sequence ID" value="CAG2208921.1"/>
    <property type="molecule type" value="Genomic_DNA"/>
</dbReference>
<dbReference type="InterPro" id="IPR011042">
    <property type="entry name" value="6-blade_b-propeller_TolB-like"/>
</dbReference>
<dbReference type="GO" id="GO:0004504">
    <property type="term" value="F:peptidylglycine monooxygenase activity"/>
    <property type="evidence" value="ECO:0007669"/>
    <property type="project" value="UniProtKB-EC"/>
</dbReference>
<dbReference type="PANTHER" id="PTHR10680:SF14">
    <property type="entry name" value="PEPTIDYL-GLYCINE ALPHA-AMIDATING MONOOXYGENASE"/>
    <property type="match status" value="1"/>
</dbReference>
<accession>A0A8S3RVW2</accession>
<keyword evidence="8" id="KW-1185">Reference proteome</keyword>
<feature type="region of interest" description="Disordered" evidence="5">
    <location>
        <begin position="53"/>
        <end position="75"/>
    </location>
</feature>
<dbReference type="InterPro" id="IPR001258">
    <property type="entry name" value="NHL_repeat"/>
</dbReference>
<dbReference type="Gene3D" id="2.120.10.30">
    <property type="entry name" value="TolB, C-terminal domain"/>
    <property type="match status" value="1"/>
</dbReference>
<evidence type="ECO:0000256" key="6">
    <source>
        <dbReference type="SAM" id="SignalP"/>
    </source>
</evidence>
<dbReference type="GO" id="GO:0005576">
    <property type="term" value="C:extracellular region"/>
    <property type="evidence" value="ECO:0007669"/>
    <property type="project" value="TreeGrafter"/>
</dbReference>
<organism evidence="7 8">
    <name type="scientific">Mytilus edulis</name>
    <name type="common">Blue mussel</name>
    <dbReference type="NCBI Taxonomy" id="6550"/>
    <lineage>
        <taxon>Eukaryota</taxon>
        <taxon>Metazoa</taxon>
        <taxon>Spiralia</taxon>
        <taxon>Lophotrochozoa</taxon>
        <taxon>Mollusca</taxon>
        <taxon>Bivalvia</taxon>
        <taxon>Autobranchia</taxon>
        <taxon>Pteriomorphia</taxon>
        <taxon>Mytilida</taxon>
        <taxon>Mytiloidea</taxon>
        <taxon>Mytilidae</taxon>
        <taxon>Mytilinae</taxon>
        <taxon>Mytilus</taxon>
    </lineage>
</organism>
<evidence type="ECO:0000313" key="8">
    <source>
        <dbReference type="Proteomes" id="UP000683360"/>
    </source>
</evidence>
<keyword evidence="7" id="KW-0560">Oxidoreductase</keyword>
<dbReference type="OrthoDB" id="10018185at2759"/>
<feature type="compositionally biased region" description="Polar residues" evidence="5">
    <location>
        <begin position="57"/>
        <end position="75"/>
    </location>
</feature>
<keyword evidence="3" id="KW-0325">Glycoprotein</keyword>
<reference evidence="7" key="1">
    <citation type="submission" date="2021-03" db="EMBL/GenBank/DDBJ databases">
        <authorList>
            <person name="Bekaert M."/>
        </authorList>
    </citation>
    <scope>NUCLEOTIDE SEQUENCE</scope>
</reference>
<keyword evidence="2" id="KW-0677">Repeat</keyword>
<gene>
    <name evidence="7" type="ORF">MEDL_23131</name>
</gene>
<sequence>MAAIYFSLCVILGIASTINGRPRTEDERVMIDEFLPALLDRLQNNPEYAFLLDSDSPPRSNRQQNSPVQQQENWPQNNLKLGQVAGVAVDNNGDVLVFHRGDRAWGARSFDYNNELSQVEQNKGPIRNATILRLNKNGTVIQRLGANRLIENMLRKICIRRADVFHAPWIDCRQKGNLWVTDVGLHQVIKIPVDPTDAGLVLGEAMKPGSDNEHFCKPTDVAVASNGHFFVSDGYCNGRIMKFTKDGMLIKTWGKPTNNPVEFSADDELFIPHSITLIEESNLVAVADREHGRIQLFTAGITDPNDTGRFVKSISNSRFGKVFAISYDPTDKMLYVVNGPTGSNKVEGFTVDLDGKIRDTWTPRNMNFDEPHDVAVSPDGHQVYVAEIRPNRITKFNK</sequence>
<evidence type="ECO:0000256" key="4">
    <source>
        <dbReference type="PROSITE-ProRule" id="PRU00504"/>
    </source>
</evidence>
<dbReference type="CDD" id="cd14958">
    <property type="entry name" value="NHL_PAL_like"/>
    <property type="match status" value="1"/>
</dbReference>
<evidence type="ECO:0000313" key="7">
    <source>
        <dbReference type="EMBL" id="CAG2208921.1"/>
    </source>
</evidence>
<feature type="signal peptide" evidence="6">
    <location>
        <begin position="1"/>
        <end position="20"/>
    </location>
</feature>
<dbReference type="EC" id="4.3.2.5" evidence="7"/>
<dbReference type="EC" id="1.14.17.3" evidence="7"/>
<keyword evidence="7" id="KW-0456">Lyase</keyword>
<comment type="caution">
    <text evidence="7">The sequence shown here is derived from an EMBL/GenBank/DDBJ whole genome shotgun (WGS) entry which is preliminary data.</text>
</comment>
<dbReference type="PROSITE" id="PS51125">
    <property type="entry name" value="NHL"/>
    <property type="match status" value="1"/>
</dbReference>
<evidence type="ECO:0000256" key="2">
    <source>
        <dbReference type="ARBA" id="ARBA00022737"/>
    </source>
</evidence>
<dbReference type="AlphaFoldDB" id="A0A8S3RVW2"/>
<evidence type="ECO:0000256" key="3">
    <source>
        <dbReference type="ARBA" id="ARBA00023180"/>
    </source>
</evidence>
<feature type="repeat" description="NHL" evidence="4">
    <location>
        <begin position="207"/>
        <end position="246"/>
    </location>
</feature>
<name>A0A8S3RVW2_MYTED</name>
<proteinExistence type="predicted"/>
<dbReference type="Proteomes" id="UP000683360">
    <property type="component" value="Unassembled WGS sequence"/>
</dbReference>
<evidence type="ECO:0000256" key="1">
    <source>
        <dbReference type="ARBA" id="ARBA00022729"/>
    </source>
</evidence>
<dbReference type="PANTHER" id="PTHR10680">
    <property type="entry name" value="PEPTIDYL-GLYCINE ALPHA-AMIDATING MONOOXYGENASE"/>
    <property type="match status" value="1"/>
</dbReference>